<protein>
    <submittedName>
        <fullName evidence="2">Uncharacterized protein</fullName>
    </submittedName>
</protein>
<evidence type="ECO:0000256" key="1">
    <source>
        <dbReference type="SAM" id="MobiDB-lite"/>
    </source>
</evidence>
<name>A0A8J9S238_PHATR</name>
<dbReference type="AlphaFoldDB" id="A0A8J9S238"/>
<proteinExistence type="predicted"/>
<accession>A0A8J9S238</accession>
<organism evidence="2">
    <name type="scientific">Phaeodactylum tricornutum</name>
    <name type="common">Diatom</name>
    <dbReference type="NCBI Taxonomy" id="2850"/>
    <lineage>
        <taxon>Eukaryota</taxon>
        <taxon>Sar</taxon>
        <taxon>Stramenopiles</taxon>
        <taxon>Ochrophyta</taxon>
        <taxon>Bacillariophyta</taxon>
        <taxon>Bacillariophyceae</taxon>
        <taxon>Bacillariophycidae</taxon>
        <taxon>Naviculales</taxon>
        <taxon>Phaeodactylaceae</taxon>
        <taxon>Phaeodactylum</taxon>
    </lineage>
</organism>
<reference evidence="2" key="1">
    <citation type="submission" date="2022-02" db="EMBL/GenBank/DDBJ databases">
        <authorList>
            <person name="Giguere J D."/>
        </authorList>
    </citation>
    <scope>NUCLEOTIDE SEQUENCE</scope>
    <source>
        <strain evidence="2">CCAP 1055/1</strain>
    </source>
</reference>
<evidence type="ECO:0000313" key="2">
    <source>
        <dbReference type="EMBL" id="CAG9277310.1"/>
    </source>
</evidence>
<feature type="compositionally biased region" description="Basic residues" evidence="1">
    <location>
        <begin position="224"/>
        <end position="233"/>
    </location>
</feature>
<dbReference type="Proteomes" id="UP000836788">
    <property type="component" value="Chromosome 1"/>
</dbReference>
<sequence>MVEAVRDTILSESHHEWPALGMEALSESNGKKSVSIVEDANEDWELLDTSLDQEAVFVMSDEAMEPAAKNPKRLSHCASSPDLRRRGLTQTIDEENIEDDFSLVSQPGSVLSMTTTGFSFKDAILSPAASINGDSEQTEIPVEGGLPRKSLSPQRMKSKIVVKPIHRCAKSMVDLRSLSQIQEDDDEDEVLGATDAMDFYHRKALGAKGRSNGLKLRPDEAKRKQITMHKKNLQRQANTSRG</sequence>
<feature type="region of interest" description="Disordered" evidence="1">
    <location>
        <begin position="209"/>
        <end position="242"/>
    </location>
</feature>
<gene>
    <name evidence="2" type="ORF">PTTT1_LOCUS3414</name>
</gene>
<dbReference type="EMBL" id="OU594942">
    <property type="protein sequence ID" value="CAG9277310.1"/>
    <property type="molecule type" value="Genomic_DNA"/>
</dbReference>